<keyword evidence="9" id="KW-0809">Transit peptide</keyword>
<dbReference type="GO" id="GO:0004474">
    <property type="term" value="F:malate synthase activity"/>
    <property type="evidence" value="ECO:0007669"/>
    <property type="project" value="UniProtKB-EC"/>
</dbReference>
<comment type="catalytic activity">
    <reaction evidence="15">
        <text>(3S)-citramalyl-CoA = pyruvate + acetyl-CoA</text>
        <dbReference type="Rhea" id="RHEA:22612"/>
        <dbReference type="ChEBI" id="CHEBI:15361"/>
        <dbReference type="ChEBI" id="CHEBI:57288"/>
        <dbReference type="ChEBI" id="CHEBI:58668"/>
        <dbReference type="EC" id="4.1.3.25"/>
    </reaction>
</comment>
<name>A0AAJ7BN62_CEPCN</name>
<dbReference type="RefSeq" id="XP_015590273.1">
    <property type="nucleotide sequence ID" value="XM_015734787.2"/>
</dbReference>
<dbReference type="EC" id="4.1.3.25" evidence="19"/>
<evidence type="ECO:0000256" key="2">
    <source>
        <dbReference type="ARBA" id="ARBA00004173"/>
    </source>
</evidence>
<dbReference type="Pfam" id="PF03328">
    <property type="entry name" value="HpcH_HpaI"/>
    <property type="match status" value="1"/>
</dbReference>
<protein>
    <recommendedName>
        <fullName evidence="20">Citramalyl-CoA lyase, mitochondrial</fullName>
        <ecNumber evidence="4">2.3.3.9</ecNumber>
        <ecNumber evidence="18">3.1.2.30</ecNumber>
        <ecNumber evidence="19">4.1.3.25</ecNumber>
    </recommendedName>
    <alternativeName>
        <fullName evidence="22">(3S)-malyl-CoA thioesterase</fullName>
    </alternativeName>
    <alternativeName>
        <fullName evidence="23">Beta-methylmalate synthase</fullName>
    </alternativeName>
    <alternativeName>
        <fullName evidence="21">Malate synthase</fullName>
    </alternativeName>
</protein>
<evidence type="ECO:0000256" key="10">
    <source>
        <dbReference type="ARBA" id="ARBA00022990"/>
    </source>
</evidence>
<keyword evidence="8 24" id="KW-0460">Magnesium</keyword>
<dbReference type="GO" id="GO:0046872">
    <property type="term" value="F:metal ion binding"/>
    <property type="evidence" value="ECO:0007669"/>
    <property type="project" value="UniProtKB-KW"/>
</dbReference>
<keyword evidence="11" id="KW-0496">Mitochondrion</keyword>
<keyword evidence="12 27" id="KW-0456">Lyase</keyword>
<evidence type="ECO:0000256" key="21">
    <source>
        <dbReference type="ARBA" id="ARBA00076231"/>
    </source>
</evidence>
<evidence type="ECO:0000256" key="20">
    <source>
        <dbReference type="ARBA" id="ARBA00072098"/>
    </source>
</evidence>
<comment type="similarity">
    <text evidence="17">Belongs to the HpcH/HpaI aldolase family. Citrate lyase beta subunit-like subfamily.</text>
</comment>
<comment type="cofactor">
    <cofactor evidence="1">
        <name>Mg(2+)</name>
        <dbReference type="ChEBI" id="CHEBI:18420"/>
    </cofactor>
</comment>
<dbReference type="Gene3D" id="3.20.20.60">
    <property type="entry name" value="Phosphoenolpyruvate-binding domains"/>
    <property type="match status" value="1"/>
</dbReference>
<evidence type="ECO:0000256" key="15">
    <source>
        <dbReference type="ARBA" id="ARBA00051672"/>
    </source>
</evidence>
<dbReference type="FunFam" id="3.20.20.60:FF:000014">
    <property type="entry name" value="Citrate lyase subunit beta-like protein"/>
    <property type="match status" value="1"/>
</dbReference>
<evidence type="ECO:0000313" key="26">
    <source>
        <dbReference type="Proteomes" id="UP000694920"/>
    </source>
</evidence>
<evidence type="ECO:0000256" key="1">
    <source>
        <dbReference type="ARBA" id="ARBA00001946"/>
    </source>
</evidence>
<dbReference type="InterPro" id="IPR011206">
    <property type="entry name" value="Citrate_lyase_beta/mcl1/mcl2"/>
</dbReference>
<sequence length="328" mass="36677">MINMFLATTSRIMSRYRISAKYTRQMSFIPRRTLLYVPGCDERKIQKARSLDADLIALDCEDGVAINQKGSARQKIRELLDLGEFPKSRPEWGVRVNSVSSGLCDEDLKVILGGKNQPPCILLPKLDTVEEIIWFSDTVKKLFHNNNNTINLIVFSETSISMMNLPSIVQAVIDAQTNTCIKLVALVVGSDDYVADIGATRTKDCSEILYARQRLVMVAKAFGLQAIDMVHIDLQDLEGLQITSEQGASWGFTGRQIIHPSQVSIVHKAYSPTQKKVDWASKLIDAFDAHQKLGKGAFVFENQMIDMPTLKQAQNIVTLANLTLHHKD</sequence>
<comment type="catalytic activity">
    <reaction evidence="13">
        <text>glyoxylate + acetyl-CoA + H2O = (S)-malate + CoA + H(+)</text>
        <dbReference type="Rhea" id="RHEA:18181"/>
        <dbReference type="ChEBI" id="CHEBI:15377"/>
        <dbReference type="ChEBI" id="CHEBI:15378"/>
        <dbReference type="ChEBI" id="CHEBI:15589"/>
        <dbReference type="ChEBI" id="CHEBI:36655"/>
        <dbReference type="ChEBI" id="CHEBI:57287"/>
        <dbReference type="ChEBI" id="CHEBI:57288"/>
        <dbReference type="EC" id="2.3.3.9"/>
    </reaction>
</comment>
<evidence type="ECO:0000256" key="4">
    <source>
        <dbReference type="ARBA" id="ARBA00012636"/>
    </source>
</evidence>
<evidence type="ECO:0000256" key="23">
    <source>
        <dbReference type="ARBA" id="ARBA00083020"/>
    </source>
</evidence>
<keyword evidence="7" id="KW-0378">Hydrolase</keyword>
<dbReference type="PANTHER" id="PTHR11105">
    <property type="entry name" value="CITRATE LYASE SUBUNIT BETA-RELATED"/>
    <property type="match status" value="1"/>
</dbReference>
<dbReference type="InterPro" id="IPR040186">
    <property type="entry name" value="Citramalyl-CoA_lyase"/>
</dbReference>
<evidence type="ECO:0000256" key="22">
    <source>
        <dbReference type="ARBA" id="ARBA00076788"/>
    </source>
</evidence>
<comment type="subcellular location">
    <subcellularLocation>
        <location evidence="2">Mitochondrion</location>
    </subcellularLocation>
</comment>
<keyword evidence="5" id="KW-0808">Transferase</keyword>
<dbReference type="PANTHER" id="PTHR11105:SF0">
    <property type="entry name" value="CITRAMALYL-COA LYASE, MITOCHONDRIAL"/>
    <property type="match status" value="1"/>
</dbReference>
<evidence type="ECO:0000256" key="7">
    <source>
        <dbReference type="ARBA" id="ARBA00022801"/>
    </source>
</evidence>
<dbReference type="PIRSF" id="PIRSF015582">
    <property type="entry name" value="Cit_lyase_B"/>
    <property type="match status" value="1"/>
</dbReference>
<organism evidence="26 27">
    <name type="scientific">Cephus cinctus</name>
    <name type="common">Wheat stem sawfly</name>
    <dbReference type="NCBI Taxonomy" id="211228"/>
    <lineage>
        <taxon>Eukaryota</taxon>
        <taxon>Metazoa</taxon>
        <taxon>Ecdysozoa</taxon>
        <taxon>Arthropoda</taxon>
        <taxon>Hexapoda</taxon>
        <taxon>Insecta</taxon>
        <taxon>Pterygota</taxon>
        <taxon>Neoptera</taxon>
        <taxon>Endopterygota</taxon>
        <taxon>Hymenoptera</taxon>
        <taxon>Cephoidea</taxon>
        <taxon>Cephidae</taxon>
        <taxon>Cephus</taxon>
    </lineage>
</organism>
<dbReference type="GO" id="GO:0005739">
    <property type="term" value="C:mitochondrion"/>
    <property type="evidence" value="ECO:0007669"/>
    <property type="project" value="UniProtKB-SubCell"/>
</dbReference>
<feature type="binding site" evidence="24">
    <location>
        <position position="192"/>
    </location>
    <ligand>
        <name>Mg(2+)</name>
        <dbReference type="ChEBI" id="CHEBI:18420"/>
    </ligand>
</feature>
<evidence type="ECO:0000256" key="18">
    <source>
        <dbReference type="ARBA" id="ARBA00066460"/>
    </source>
</evidence>
<evidence type="ECO:0000256" key="24">
    <source>
        <dbReference type="PIRSR" id="PIRSR015582-2"/>
    </source>
</evidence>
<comment type="catalytic activity">
    <reaction evidence="14">
        <text>propanoyl-CoA + glyoxylate + H2O = 3-methylmalate + CoA + H(+)</text>
        <dbReference type="Rhea" id="RHEA:47628"/>
        <dbReference type="ChEBI" id="CHEBI:15377"/>
        <dbReference type="ChEBI" id="CHEBI:15378"/>
        <dbReference type="ChEBI" id="CHEBI:36655"/>
        <dbReference type="ChEBI" id="CHEBI:57287"/>
        <dbReference type="ChEBI" id="CHEBI:57392"/>
        <dbReference type="ChEBI" id="CHEBI:87810"/>
    </reaction>
</comment>
<dbReference type="GeneID" id="107265379"/>
<evidence type="ECO:0000256" key="12">
    <source>
        <dbReference type="ARBA" id="ARBA00023239"/>
    </source>
</evidence>
<dbReference type="GO" id="GO:0047777">
    <property type="term" value="F:(S)-citramalyl-CoA lyase activity"/>
    <property type="evidence" value="ECO:0007669"/>
    <property type="project" value="UniProtKB-EC"/>
</dbReference>
<evidence type="ECO:0000256" key="19">
    <source>
        <dbReference type="ARBA" id="ARBA00066840"/>
    </source>
</evidence>
<keyword evidence="6 24" id="KW-0479">Metal-binding</keyword>
<keyword evidence="26" id="KW-1185">Reference proteome</keyword>
<dbReference type="GO" id="GO:0016787">
    <property type="term" value="F:hydrolase activity"/>
    <property type="evidence" value="ECO:0007669"/>
    <property type="project" value="UniProtKB-KW"/>
</dbReference>
<evidence type="ECO:0000256" key="11">
    <source>
        <dbReference type="ARBA" id="ARBA00023128"/>
    </source>
</evidence>
<gene>
    <name evidence="27" type="primary">LOC107265379</name>
</gene>
<dbReference type="EC" id="2.3.3.9" evidence="4"/>
<dbReference type="AlphaFoldDB" id="A0AAJ7BN62"/>
<dbReference type="EC" id="3.1.2.30" evidence="18"/>
<dbReference type="KEGG" id="ccin:107265379"/>
<evidence type="ECO:0000256" key="17">
    <source>
        <dbReference type="ARBA" id="ARBA00061542"/>
    </source>
</evidence>
<comment type="function">
    <text evidence="16">Mitochondrial citramalyl-CoA lyase indirectly involved in the vitamin B12 metabolism. Converts citramalyl-CoA into acetyl-CoA and pyruvate in the C5-dicarboxylate catabolism pathway. The C5-dicarboxylate catabolism pathway is required to detoxify itaconate, a vitamin B12-poisoning metabolite. Also acts as a malate synthase in vitro, converting glyoxylate and acetyl-CoA to malate. Also displays malyl-CoA thioesterase activity. Also acts as a beta-methylmalate synthase in vitro, by mediating conversion of glyoxylate and propionyl-CoA to beta-methylmalate. Also has very weak citramalate synthase activity in vitro.</text>
</comment>
<dbReference type="SUPFAM" id="SSF51621">
    <property type="entry name" value="Phosphoenolpyruvate/pyruvate domain"/>
    <property type="match status" value="1"/>
</dbReference>
<evidence type="ECO:0000259" key="25">
    <source>
        <dbReference type="Pfam" id="PF03328"/>
    </source>
</evidence>
<evidence type="ECO:0000256" key="5">
    <source>
        <dbReference type="ARBA" id="ARBA00022679"/>
    </source>
</evidence>
<keyword evidence="10" id="KW-0007">Acetylation</keyword>
<reference evidence="27" key="1">
    <citation type="submission" date="2025-08" db="UniProtKB">
        <authorList>
            <consortium name="RefSeq"/>
        </authorList>
    </citation>
    <scope>IDENTIFICATION</scope>
</reference>
<evidence type="ECO:0000256" key="13">
    <source>
        <dbReference type="ARBA" id="ARBA00047918"/>
    </source>
</evidence>
<accession>A0AAJ7BN62</accession>
<dbReference type="GO" id="GO:0106064">
    <property type="term" value="P:regulation of cobalamin metabolic process"/>
    <property type="evidence" value="ECO:0007669"/>
    <property type="project" value="UniProtKB-ARBA"/>
</dbReference>
<proteinExistence type="inferred from homology"/>
<evidence type="ECO:0000256" key="8">
    <source>
        <dbReference type="ARBA" id="ARBA00022842"/>
    </source>
</evidence>
<evidence type="ECO:0000313" key="27">
    <source>
        <dbReference type="RefSeq" id="XP_015590273.1"/>
    </source>
</evidence>
<feature type="domain" description="HpcH/HpaI aldolase/citrate lyase" evidence="25">
    <location>
        <begin position="32"/>
        <end position="260"/>
    </location>
</feature>
<dbReference type="InterPro" id="IPR015813">
    <property type="entry name" value="Pyrv/PenolPyrv_kinase-like_dom"/>
</dbReference>
<evidence type="ECO:0000256" key="14">
    <source>
        <dbReference type="ARBA" id="ARBA00051623"/>
    </source>
</evidence>
<dbReference type="Proteomes" id="UP000694920">
    <property type="component" value="Unplaced"/>
</dbReference>
<comment type="subunit">
    <text evidence="3">Homotrimer.</text>
</comment>
<dbReference type="InterPro" id="IPR040442">
    <property type="entry name" value="Pyrv_kinase-like_dom_sf"/>
</dbReference>
<evidence type="ECO:0000256" key="3">
    <source>
        <dbReference type="ARBA" id="ARBA00011233"/>
    </source>
</evidence>
<evidence type="ECO:0000256" key="9">
    <source>
        <dbReference type="ARBA" id="ARBA00022946"/>
    </source>
</evidence>
<evidence type="ECO:0000256" key="6">
    <source>
        <dbReference type="ARBA" id="ARBA00022723"/>
    </source>
</evidence>
<evidence type="ECO:0000256" key="16">
    <source>
        <dbReference type="ARBA" id="ARBA00055540"/>
    </source>
</evidence>
<dbReference type="InterPro" id="IPR005000">
    <property type="entry name" value="Aldolase/citrate-lyase_domain"/>
</dbReference>